<dbReference type="AlphaFoldDB" id="A0AAN6YM05"/>
<name>A0AAN6YM05_9PEZI</name>
<evidence type="ECO:0000313" key="3">
    <source>
        <dbReference type="Proteomes" id="UP001301958"/>
    </source>
</evidence>
<protein>
    <submittedName>
        <fullName evidence="2">Uncharacterized protein</fullName>
    </submittedName>
</protein>
<evidence type="ECO:0000256" key="1">
    <source>
        <dbReference type="SAM" id="SignalP"/>
    </source>
</evidence>
<feature type="signal peptide" evidence="1">
    <location>
        <begin position="1"/>
        <end position="16"/>
    </location>
</feature>
<dbReference type="Proteomes" id="UP001301958">
    <property type="component" value="Unassembled WGS sequence"/>
</dbReference>
<sequence length="116" mass="12357">MRSILVLVTLPVAALAAINGRCYGSAATGKWKESGICVKTSTCNAYRGSYKNNACPDDAADVKCCLVGITPNAATNPCEPDSWCTWTSNGCAGRWKSSLMGHVTLFCYVSIRKICP</sequence>
<gene>
    <name evidence="2" type="ORF">QBC38DRAFT_449681</name>
</gene>
<feature type="chain" id="PRO_5042907751" evidence="1">
    <location>
        <begin position="17"/>
        <end position="116"/>
    </location>
</feature>
<proteinExistence type="predicted"/>
<reference evidence="2" key="2">
    <citation type="submission" date="2023-05" db="EMBL/GenBank/DDBJ databases">
        <authorList>
            <consortium name="Lawrence Berkeley National Laboratory"/>
            <person name="Steindorff A."/>
            <person name="Hensen N."/>
            <person name="Bonometti L."/>
            <person name="Westerberg I."/>
            <person name="Brannstrom I.O."/>
            <person name="Guillou S."/>
            <person name="Cros-Aarteil S."/>
            <person name="Calhoun S."/>
            <person name="Haridas S."/>
            <person name="Kuo A."/>
            <person name="Mondo S."/>
            <person name="Pangilinan J."/>
            <person name="Riley R."/>
            <person name="Labutti K."/>
            <person name="Andreopoulos B."/>
            <person name="Lipzen A."/>
            <person name="Chen C."/>
            <person name="Yanf M."/>
            <person name="Daum C."/>
            <person name="Ng V."/>
            <person name="Clum A."/>
            <person name="Ohm R."/>
            <person name="Martin F."/>
            <person name="Silar P."/>
            <person name="Natvig D."/>
            <person name="Lalanne C."/>
            <person name="Gautier V."/>
            <person name="Ament-Velasquez S.L."/>
            <person name="Kruys A."/>
            <person name="Hutchinson M.I."/>
            <person name="Powell A.J."/>
            <person name="Barry K."/>
            <person name="Miller A.N."/>
            <person name="Grigoriev I.V."/>
            <person name="Debuchy R."/>
            <person name="Gladieux P."/>
            <person name="Thoren M.H."/>
            <person name="Johannesson H."/>
        </authorList>
    </citation>
    <scope>NUCLEOTIDE SEQUENCE</scope>
    <source>
        <strain evidence="2">CBS 990.96</strain>
    </source>
</reference>
<keyword evidence="1" id="KW-0732">Signal</keyword>
<comment type="caution">
    <text evidence="2">The sequence shown here is derived from an EMBL/GenBank/DDBJ whole genome shotgun (WGS) entry which is preliminary data.</text>
</comment>
<accession>A0AAN6YM05</accession>
<organism evidence="2 3">
    <name type="scientific">Podospora fimiseda</name>
    <dbReference type="NCBI Taxonomy" id="252190"/>
    <lineage>
        <taxon>Eukaryota</taxon>
        <taxon>Fungi</taxon>
        <taxon>Dikarya</taxon>
        <taxon>Ascomycota</taxon>
        <taxon>Pezizomycotina</taxon>
        <taxon>Sordariomycetes</taxon>
        <taxon>Sordariomycetidae</taxon>
        <taxon>Sordariales</taxon>
        <taxon>Podosporaceae</taxon>
        <taxon>Podospora</taxon>
    </lineage>
</organism>
<keyword evidence="3" id="KW-1185">Reference proteome</keyword>
<evidence type="ECO:0000313" key="2">
    <source>
        <dbReference type="EMBL" id="KAK4220843.1"/>
    </source>
</evidence>
<reference evidence="2" key="1">
    <citation type="journal article" date="2023" name="Mol. Phylogenet. Evol.">
        <title>Genome-scale phylogeny and comparative genomics of the fungal order Sordariales.</title>
        <authorList>
            <person name="Hensen N."/>
            <person name="Bonometti L."/>
            <person name="Westerberg I."/>
            <person name="Brannstrom I.O."/>
            <person name="Guillou S."/>
            <person name="Cros-Aarteil S."/>
            <person name="Calhoun S."/>
            <person name="Haridas S."/>
            <person name="Kuo A."/>
            <person name="Mondo S."/>
            <person name="Pangilinan J."/>
            <person name="Riley R."/>
            <person name="LaButti K."/>
            <person name="Andreopoulos B."/>
            <person name="Lipzen A."/>
            <person name="Chen C."/>
            <person name="Yan M."/>
            <person name="Daum C."/>
            <person name="Ng V."/>
            <person name="Clum A."/>
            <person name="Steindorff A."/>
            <person name="Ohm R.A."/>
            <person name="Martin F."/>
            <person name="Silar P."/>
            <person name="Natvig D.O."/>
            <person name="Lalanne C."/>
            <person name="Gautier V."/>
            <person name="Ament-Velasquez S.L."/>
            <person name="Kruys A."/>
            <person name="Hutchinson M.I."/>
            <person name="Powell A.J."/>
            <person name="Barry K."/>
            <person name="Miller A.N."/>
            <person name="Grigoriev I.V."/>
            <person name="Debuchy R."/>
            <person name="Gladieux P."/>
            <person name="Hiltunen Thoren M."/>
            <person name="Johannesson H."/>
        </authorList>
    </citation>
    <scope>NUCLEOTIDE SEQUENCE</scope>
    <source>
        <strain evidence="2">CBS 990.96</strain>
    </source>
</reference>
<dbReference type="EMBL" id="MU865628">
    <property type="protein sequence ID" value="KAK4220843.1"/>
    <property type="molecule type" value="Genomic_DNA"/>
</dbReference>